<dbReference type="Pfam" id="PF13202">
    <property type="entry name" value="EF-hand_5"/>
    <property type="match status" value="1"/>
</dbReference>
<dbReference type="SUPFAM" id="SSF47473">
    <property type="entry name" value="EF-hand"/>
    <property type="match status" value="1"/>
</dbReference>
<dbReference type="PROSITE" id="PS00018">
    <property type="entry name" value="EF_HAND_1"/>
    <property type="match status" value="2"/>
</dbReference>
<keyword evidence="2" id="KW-0732">Signal</keyword>
<dbReference type="InterPro" id="IPR002048">
    <property type="entry name" value="EF_hand_dom"/>
</dbReference>
<dbReference type="PROSITE" id="PS50222">
    <property type="entry name" value="EF_HAND_2"/>
    <property type="match status" value="1"/>
</dbReference>
<evidence type="ECO:0000256" key="2">
    <source>
        <dbReference type="SAM" id="SignalP"/>
    </source>
</evidence>
<evidence type="ECO:0000256" key="1">
    <source>
        <dbReference type="SAM" id="MobiDB-lite"/>
    </source>
</evidence>
<dbReference type="RefSeq" id="WP_377389877.1">
    <property type="nucleotide sequence ID" value="NZ_JBHUIX010000011.1"/>
</dbReference>
<dbReference type="Proteomes" id="UP001597413">
    <property type="component" value="Unassembled WGS sequence"/>
</dbReference>
<gene>
    <name evidence="4" type="ORF">ACFSM0_09960</name>
</gene>
<accession>A0ABW5AA72</accession>
<dbReference type="EMBL" id="JBHUIX010000011">
    <property type="protein sequence ID" value="MFD2174414.1"/>
    <property type="molecule type" value="Genomic_DNA"/>
</dbReference>
<feature type="domain" description="EF-hand" evidence="3">
    <location>
        <begin position="34"/>
        <end position="69"/>
    </location>
</feature>
<feature type="signal peptide" evidence="2">
    <location>
        <begin position="1"/>
        <end position="22"/>
    </location>
</feature>
<reference evidence="5" key="1">
    <citation type="journal article" date="2019" name="Int. J. Syst. Evol. Microbiol.">
        <title>The Global Catalogue of Microorganisms (GCM) 10K type strain sequencing project: providing services to taxonomists for standard genome sequencing and annotation.</title>
        <authorList>
            <consortium name="The Broad Institute Genomics Platform"/>
            <consortium name="The Broad Institute Genome Sequencing Center for Infectious Disease"/>
            <person name="Wu L."/>
            <person name="Ma J."/>
        </authorList>
    </citation>
    <scope>NUCLEOTIDE SEQUENCE [LARGE SCALE GENOMIC DNA]</scope>
    <source>
        <strain evidence="5">CCUG 55131</strain>
    </source>
</reference>
<evidence type="ECO:0000313" key="5">
    <source>
        <dbReference type="Proteomes" id="UP001597413"/>
    </source>
</evidence>
<proteinExistence type="predicted"/>
<comment type="caution">
    <text evidence="4">The sequence shown here is derived from an EMBL/GenBank/DDBJ whole genome shotgun (WGS) entry which is preliminary data.</text>
</comment>
<dbReference type="Gene3D" id="1.10.238.10">
    <property type="entry name" value="EF-hand"/>
    <property type="match status" value="2"/>
</dbReference>
<evidence type="ECO:0000313" key="4">
    <source>
        <dbReference type="EMBL" id="MFD2174414.1"/>
    </source>
</evidence>
<dbReference type="InterPro" id="IPR018247">
    <property type="entry name" value="EF_Hand_1_Ca_BS"/>
</dbReference>
<sequence>MKRLTILSAAFLVIAGTAAAPAQTGFGTASGARQPAQMAQNFMAMWDLDGDGKVTRAEARAHRGDLFAMFDSDGDGSFSAEEIAGIGDFRTAQWEANGAGPGAQRGAAMQGRGQGQRGQGMMAQQGARRQMARLDSNRDNRISQAEFVAGTDAWFAMRDRNGDGALTVADFGPRR</sequence>
<organism evidence="4 5">
    <name type="scientific">Rhodobacter lacus</name>
    <dbReference type="NCBI Taxonomy" id="1641972"/>
    <lineage>
        <taxon>Bacteria</taxon>
        <taxon>Pseudomonadati</taxon>
        <taxon>Pseudomonadota</taxon>
        <taxon>Alphaproteobacteria</taxon>
        <taxon>Rhodobacterales</taxon>
        <taxon>Rhodobacter group</taxon>
        <taxon>Rhodobacter</taxon>
    </lineage>
</organism>
<feature type="region of interest" description="Disordered" evidence="1">
    <location>
        <begin position="96"/>
        <end position="138"/>
    </location>
</feature>
<protein>
    <submittedName>
        <fullName evidence="4">Calcium-binding protein</fullName>
    </submittedName>
</protein>
<feature type="compositionally biased region" description="Low complexity" evidence="1">
    <location>
        <begin position="119"/>
        <end position="129"/>
    </location>
</feature>
<dbReference type="InterPro" id="IPR011992">
    <property type="entry name" value="EF-hand-dom_pair"/>
</dbReference>
<evidence type="ECO:0000259" key="3">
    <source>
        <dbReference type="PROSITE" id="PS50222"/>
    </source>
</evidence>
<keyword evidence="5" id="KW-1185">Reference proteome</keyword>
<feature type="compositionally biased region" description="Low complexity" evidence="1">
    <location>
        <begin position="102"/>
        <end position="111"/>
    </location>
</feature>
<feature type="chain" id="PRO_5046951874" evidence="2">
    <location>
        <begin position="23"/>
        <end position="175"/>
    </location>
</feature>
<name>A0ABW5AA72_9RHOB</name>